<dbReference type="GO" id="GO:0048870">
    <property type="term" value="P:cell motility"/>
    <property type="evidence" value="ECO:0007669"/>
    <property type="project" value="TreeGrafter"/>
</dbReference>
<keyword evidence="8" id="KW-1185">Reference proteome</keyword>
<sequence length="270" mass="27455">MAGGEPATPGLRPASPAGAQRAGRGGRRRRGGGGGRAGGGRQLPCPLSTARGGEGEGEGEGAGGGGGRSAAAMSVQEDPVQREIHQDWANREYIEVITSSIKKIADFLNSFGEGGGGRGGGGGRWGGGGVSHCRCRRHVVPLPPGHPQREADGAGAQDRVHRGQGHQGRDADIDRGRLRAPRRWSWSPTACTGLAAAVSSARVANKPLCSCPACSLPARDRLLRGCLLPQGMSGVRPPACPPPSGPAGSGPSIVPFAEGRRCRGPGPGCW</sequence>
<evidence type="ECO:0000313" key="7">
    <source>
        <dbReference type="Ensembl" id="ENSAPLP00000019867.1"/>
    </source>
</evidence>
<evidence type="ECO:0000256" key="1">
    <source>
        <dbReference type="ARBA" id="ARBA00004245"/>
    </source>
</evidence>
<dbReference type="PANTHER" id="PTHR33668">
    <property type="entry name" value="PROTEIN BRICK1"/>
    <property type="match status" value="1"/>
</dbReference>
<comment type="subcellular location">
    <subcellularLocation>
        <location evidence="1">Cytoplasm</location>
        <location evidence="1">Cytoskeleton</location>
    </subcellularLocation>
</comment>
<dbReference type="GO" id="GO:0007015">
    <property type="term" value="P:actin filament organization"/>
    <property type="evidence" value="ECO:0007669"/>
    <property type="project" value="InterPro"/>
</dbReference>
<reference evidence="7" key="3">
    <citation type="submission" date="2025-09" db="UniProtKB">
        <authorList>
            <consortium name="Ensembl"/>
        </authorList>
    </citation>
    <scope>IDENTIFICATION</scope>
</reference>
<evidence type="ECO:0008006" key="9">
    <source>
        <dbReference type="Google" id="ProtNLM"/>
    </source>
</evidence>
<keyword evidence="3" id="KW-0963">Cytoplasm</keyword>
<proteinExistence type="inferred from homology"/>
<dbReference type="AlphaFoldDB" id="A0A493T1W3"/>
<feature type="compositionally biased region" description="Basic and acidic residues" evidence="6">
    <location>
        <begin position="167"/>
        <end position="177"/>
    </location>
</feature>
<dbReference type="Ensembl" id="ENSAPLT00000033720.1">
    <property type="protein sequence ID" value="ENSAPLP00000019867.1"/>
    <property type="gene ID" value="ENSAPLG00000024735.1"/>
</dbReference>
<organism evidence="7 8">
    <name type="scientific">Anas platyrhynchos platyrhynchos</name>
    <name type="common">Northern mallard</name>
    <dbReference type="NCBI Taxonomy" id="8840"/>
    <lineage>
        <taxon>Eukaryota</taxon>
        <taxon>Metazoa</taxon>
        <taxon>Chordata</taxon>
        <taxon>Craniata</taxon>
        <taxon>Vertebrata</taxon>
        <taxon>Euteleostomi</taxon>
        <taxon>Archelosauria</taxon>
        <taxon>Archosauria</taxon>
        <taxon>Dinosauria</taxon>
        <taxon>Saurischia</taxon>
        <taxon>Theropoda</taxon>
        <taxon>Coelurosauria</taxon>
        <taxon>Aves</taxon>
        <taxon>Neognathae</taxon>
        <taxon>Galloanserae</taxon>
        <taxon>Anseriformes</taxon>
        <taxon>Anatidae</taxon>
        <taxon>Anatinae</taxon>
        <taxon>Anas</taxon>
    </lineage>
</organism>
<protein>
    <recommendedName>
        <fullName evidence="9">BRICK1 subunit of SCAR/WAVE actin nucleating complex</fullName>
    </recommendedName>
</protein>
<dbReference type="GO" id="GO:0031209">
    <property type="term" value="C:SCAR complex"/>
    <property type="evidence" value="ECO:0007669"/>
    <property type="project" value="InterPro"/>
</dbReference>
<dbReference type="STRING" id="8840.ENSAPLP00000019867"/>
<feature type="region of interest" description="Disordered" evidence="6">
    <location>
        <begin position="141"/>
        <end position="177"/>
    </location>
</feature>
<comment type="similarity">
    <text evidence="2">Belongs to the BRK1 family.</text>
</comment>
<feature type="region of interest" description="Disordered" evidence="6">
    <location>
        <begin position="1"/>
        <end position="73"/>
    </location>
</feature>
<keyword evidence="4" id="KW-0175">Coiled coil</keyword>
<reference evidence="7" key="2">
    <citation type="submission" date="2025-08" db="UniProtKB">
        <authorList>
            <consortium name="Ensembl"/>
        </authorList>
    </citation>
    <scope>IDENTIFICATION</scope>
</reference>
<accession>A0A493T1W3</accession>
<dbReference type="Gene3D" id="1.20.5.110">
    <property type="match status" value="1"/>
</dbReference>
<dbReference type="GeneTree" id="ENSGT00940000175104"/>
<dbReference type="Proteomes" id="UP000016666">
    <property type="component" value="Chromosome 13"/>
</dbReference>
<reference evidence="7 8" key="1">
    <citation type="submission" date="2017-10" db="EMBL/GenBank/DDBJ databases">
        <title>A new Pekin duck reference genome.</title>
        <authorList>
            <person name="Hou Z.-C."/>
            <person name="Zhou Z.-K."/>
            <person name="Zhu F."/>
            <person name="Hou S.-S."/>
        </authorList>
    </citation>
    <scope>NUCLEOTIDE SEQUENCE [LARGE SCALE GENOMIC DNA]</scope>
</reference>
<dbReference type="GO" id="GO:0008064">
    <property type="term" value="P:regulation of actin polymerization or depolymerization"/>
    <property type="evidence" value="ECO:0007669"/>
    <property type="project" value="TreeGrafter"/>
</dbReference>
<keyword evidence="5" id="KW-0206">Cytoskeleton</keyword>
<dbReference type="PANTHER" id="PTHR33668:SF1">
    <property type="entry name" value="PROTEIN BRICK1"/>
    <property type="match status" value="1"/>
</dbReference>
<evidence type="ECO:0000313" key="8">
    <source>
        <dbReference type="Proteomes" id="UP000016666"/>
    </source>
</evidence>
<name>A0A493T1W3_ANAPP</name>
<feature type="compositionally biased region" description="Gly residues" evidence="6">
    <location>
        <begin position="32"/>
        <end position="41"/>
    </location>
</feature>
<dbReference type="GO" id="GO:0005856">
    <property type="term" value="C:cytoskeleton"/>
    <property type="evidence" value="ECO:0007669"/>
    <property type="project" value="UniProtKB-SubCell"/>
</dbReference>
<evidence type="ECO:0000256" key="3">
    <source>
        <dbReference type="ARBA" id="ARBA00022490"/>
    </source>
</evidence>
<evidence type="ECO:0000256" key="6">
    <source>
        <dbReference type="SAM" id="MobiDB-lite"/>
    </source>
</evidence>
<evidence type="ECO:0000256" key="5">
    <source>
        <dbReference type="ARBA" id="ARBA00023212"/>
    </source>
</evidence>
<dbReference type="GO" id="GO:0044877">
    <property type="term" value="F:protein-containing complex binding"/>
    <property type="evidence" value="ECO:0007669"/>
    <property type="project" value="InterPro"/>
</dbReference>
<evidence type="ECO:0000256" key="4">
    <source>
        <dbReference type="ARBA" id="ARBA00023054"/>
    </source>
</evidence>
<dbReference type="InterPro" id="IPR033378">
    <property type="entry name" value="BRICK1"/>
</dbReference>
<evidence type="ECO:0000256" key="2">
    <source>
        <dbReference type="ARBA" id="ARBA00005620"/>
    </source>
</evidence>